<evidence type="ECO:0000313" key="4">
    <source>
        <dbReference type="EMBL" id="MEN3930921.1"/>
    </source>
</evidence>
<keyword evidence="2" id="KW-0812">Transmembrane</keyword>
<evidence type="ECO:0000256" key="1">
    <source>
        <dbReference type="SAM" id="MobiDB-lite"/>
    </source>
</evidence>
<keyword evidence="5" id="KW-1185">Reference proteome</keyword>
<gene>
    <name evidence="4" type="ORF">WJT86_07600</name>
</gene>
<name>A0ABV0BL50_9HYPH</name>
<keyword evidence="2" id="KW-0472">Membrane</keyword>
<feature type="domain" description="SPOR" evidence="3">
    <location>
        <begin position="429"/>
        <end position="507"/>
    </location>
</feature>
<evidence type="ECO:0000259" key="3">
    <source>
        <dbReference type="Pfam" id="PF05036"/>
    </source>
</evidence>
<dbReference type="InterPro" id="IPR007730">
    <property type="entry name" value="SPOR-like_dom"/>
</dbReference>
<organism evidence="4 5">
    <name type="scientific">Hohaiivirga grylli</name>
    <dbReference type="NCBI Taxonomy" id="3133970"/>
    <lineage>
        <taxon>Bacteria</taxon>
        <taxon>Pseudomonadati</taxon>
        <taxon>Pseudomonadota</taxon>
        <taxon>Alphaproteobacteria</taxon>
        <taxon>Hyphomicrobiales</taxon>
        <taxon>Methylobacteriaceae</taxon>
        <taxon>Hohaiivirga</taxon>
    </lineage>
</organism>
<proteinExistence type="predicted"/>
<feature type="compositionally biased region" description="Polar residues" evidence="1">
    <location>
        <begin position="26"/>
        <end position="35"/>
    </location>
</feature>
<protein>
    <submittedName>
        <fullName evidence="4">SPOR domain-containing protein</fullName>
    </submittedName>
</protein>
<evidence type="ECO:0000313" key="5">
    <source>
        <dbReference type="Proteomes" id="UP001418637"/>
    </source>
</evidence>
<reference evidence="4 5" key="1">
    <citation type="submission" date="2024-04" db="EMBL/GenBank/DDBJ databases">
        <title>A novel species isolated from cricket.</title>
        <authorList>
            <person name="Wang H.-C."/>
        </authorList>
    </citation>
    <scope>NUCLEOTIDE SEQUENCE [LARGE SCALE GENOMIC DNA]</scope>
    <source>
        <strain evidence="4 5">WL0021</strain>
    </source>
</reference>
<dbReference type="EMBL" id="JBBYXI010000002">
    <property type="protein sequence ID" value="MEN3930921.1"/>
    <property type="molecule type" value="Genomic_DNA"/>
</dbReference>
<feature type="compositionally biased region" description="Low complexity" evidence="1">
    <location>
        <begin position="401"/>
        <end position="415"/>
    </location>
</feature>
<feature type="region of interest" description="Disordered" evidence="1">
    <location>
        <begin position="22"/>
        <end position="206"/>
    </location>
</feature>
<keyword evidence="2" id="KW-1133">Transmembrane helix</keyword>
<feature type="compositionally biased region" description="Pro residues" evidence="1">
    <location>
        <begin position="67"/>
        <end position="85"/>
    </location>
</feature>
<feature type="compositionally biased region" description="Pro residues" evidence="1">
    <location>
        <begin position="390"/>
        <end position="400"/>
    </location>
</feature>
<dbReference type="RefSeq" id="WP_346336942.1">
    <property type="nucleotide sequence ID" value="NZ_JBBYXI010000002.1"/>
</dbReference>
<comment type="caution">
    <text evidence="4">The sequence shown here is derived from an EMBL/GenBank/DDBJ whole genome shotgun (WGS) entry which is preliminary data.</text>
</comment>
<evidence type="ECO:0000256" key="2">
    <source>
        <dbReference type="SAM" id="Phobius"/>
    </source>
</evidence>
<dbReference type="Proteomes" id="UP001418637">
    <property type="component" value="Unassembled WGS sequence"/>
</dbReference>
<accession>A0ABV0BL50</accession>
<dbReference type="Pfam" id="PF05036">
    <property type="entry name" value="SPOR"/>
    <property type="match status" value="1"/>
</dbReference>
<sequence>MNEPTKPRFTVDLDEIDRQLRRAAASPTQVRQEPSFTGEPINAPSMPQIKPASEDSFVAETLTAEPALPPVAPDFPPQPQEPAPKPSAQNMPDPLQELARIVGQDDPFKNILGGASKPAGNQPFQGFSNSPLPPSSGFDGFAGVKQPEAAPAASPYGTYSRQPSAPQAALPEDQYLDSQAPAYQDEVAETPSATLPPESYTPSYANPNLGYQPGYYETEELSHMPVQKSGKKKLAISLAALIVAGAAVGGYMMLRNTGIVGDNEPPLVTASDEPTKVAPETPGGKEFPDQNKQIYQGNAASEGNIQVVNREEQPVDVQEATGARANAAFVNSLGEARRVRTVAVRPDGTVIGGEASPAAPGTSTTSIQTQSAATSQALEEPEDTYESPAPVSPAPAPQPEPRATAPAQPTRTAAVEAPAQTPASAARSTGPYAVQFGLGSSEAEGLARFNRLKAQYPDVLANVSPSIQAAESNGRTIYRIRSVGMSREDSNSLCNSFKAAGGDCYVARN</sequence>
<feature type="transmembrane region" description="Helical" evidence="2">
    <location>
        <begin position="234"/>
        <end position="254"/>
    </location>
</feature>
<feature type="compositionally biased region" description="Low complexity" evidence="1">
    <location>
        <begin position="362"/>
        <end position="377"/>
    </location>
</feature>
<feature type="region of interest" description="Disordered" evidence="1">
    <location>
        <begin position="348"/>
        <end position="428"/>
    </location>
</feature>